<dbReference type="AlphaFoldDB" id="X6NM59"/>
<reference evidence="2 3" key="1">
    <citation type="journal article" date="2013" name="Curr. Biol.">
        <title>The Genome of the Foraminiferan Reticulomyxa filosa.</title>
        <authorList>
            <person name="Glockner G."/>
            <person name="Hulsmann N."/>
            <person name="Schleicher M."/>
            <person name="Noegel A.A."/>
            <person name="Eichinger L."/>
            <person name="Gallinger C."/>
            <person name="Pawlowski J."/>
            <person name="Sierra R."/>
            <person name="Euteneuer U."/>
            <person name="Pillet L."/>
            <person name="Moustafa A."/>
            <person name="Platzer M."/>
            <person name="Groth M."/>
            <person name="Szafranski K."/>
            <person name="Schliwa M."/>
        </authorList>
    </citation>
    <scope>NUCLEOTIDE SEQUENCE [LARGE SCALE GENOMIC DNA]</scope>
</reference>
<feature type="non-terminal residue" evidence="2">
    <location>
        <position position="534"/>
    </location>
</feature>
<comment type="caution">
    <text evidence="2">The sequence shown here is derived from an EMBL/GenBank/DDBJ whole genome shotgun (WGS) entry which is preliminary data.</text>
</comment>
<name>X6NM59_RETFI</name>
<sequence length="534" mass="60952">MPEPVTVWQANLEKTLQFGSIIPTSKPLSSEDEAEIKATKLSYSLMRIFANEKAAETVKAFLLRKCYEITLHSLAVFHPLSKGNAYHGRSVLEMLLVYWPKSFISKLFSEKDLQLLTKNALFHGLHQGSLNSFFIDLICFRPNNRSIQLQPTKFILKTQKQTIKKNDKEKLLTTFREWRLMEHLMEVASSSRHDDEIAVKYITFFIDLVARSASVEEAGLLFHGHEELIVDSLVKGLLDEDQSRTSWQRVACGQTLVQFLDVCSRSSIVDPSQAYSEALGVPVDPSPNILHQMFNVCANRICLFAFLIVEWMIPMQSHHITSHHITSHHMIEIIKAIALLYPKLGPIRLADGVIEKPLGQVRLNCLELLTVSADFAQFKCGKVLSNLKDDFLKAILDMVFIHKSNNMFLCHFRRLIHLSMIFRRRFLKFLFADCGMLDRLIDFYNSNQRRCTLHGYVLQMLWDIYHHDQRDSDNGSDSENGKDKSNETVNDENGDVVMRRASSQPSDPVESNDRSKDSANTNANANVNASTNTD</sequence>
<keyword evidence="3" id="KW-1185">Reference proteome</keyword>
<feature type="compositionally biased region" description="Low complexity" evidence="1">
    <location>
        <begin position="518"/>
        <end position="534"/>
    </location>
</feature>
<evidence type="ECO:0000313" key="3">
    <source>
        <dbReference type="Proteomes" id="UP000023152"/>
    </source>
</evidence>
<dbReference type="EMBL" id="ASPP01007627">
    <property type="protein sequence ID" value="ETO26804.1"/>
    <property type="molecule type" value="Genomic_DNA"/>
</dbReference>
<evidence type="ECO:0000313" key="2">
    <source>
        <dbReference type="EMBL" id="ETO26804.1"/>
    </source>
</evidence>
<evidence type="ECO:0000256" key="1">
    <source>
        <dbReference type="SAM" id="MobiDB-lite"/>
    </source>
</evidence>
<dbReference type="Proteomes" id="UP000023152">
    <property type="component" value="Unassembled WGS sequence"/>
</dbReference>
<organism evidence="2 3">
    <name type="scientific">Reticulomyxa filosa</name>
    <dbReference type="NCBI Taxonomy" id="46433"/>
    <lineage>
        <taxon>Eukaryota</taxon>
        <taxon>Sar</taxon>
        <taxon>Rhizaria</taxon>
        <taxon>Retaria</taxon>
        <taxon>Foraminifera</taxon>
        <taxon>Monothalamids</taxon>
        <taxon>Reticulomyxidae</taxon>
        <taxon>Reticulomyxa</taxon>
    </lineage>
</organism>
<accession>X6NM59</accession>
<gene>
    <name evidence="2" type="ORF">RFI_10330</name>
</gene>
<protein>
    <submittedName>
        <fullName evidence="2">Uncharacterized protein</fullName>
    </submittedName>
</protein>
<feature type="region of interest" description="Disordered" evidence="1">
    <location>
        <begin position="472"/>
        <end position="534"/>
    </location>
</feature>
<proteinExistence type="predicted"/>
<feature type="compositionally biased region" description="Basic and acidic residues" evidence="1">
    <location>
        <begin position="472"/>
        <end position="486"/>
    </location>
</feature>